<accession>A0AAD7KPU3</accession>
<evidence type="ECO:0000256" key="10">
    <source>
        <dbReference type="SAM" id="MobiDB-lite"/>
    </source>
</evidence>
<comment type="subcellular location">
    <subcellularLocation>
        <location evidence="1">Cell membrane</location>
        <topology evidence="1">Multi-pass membrane protein</topology>
    </subcellularLocation>
</comment>
<comment type="caution">
    <text evidence="14">The sequence shown here is derived from an EMBL/GenBank/DDBJ whole genome shotgun (WGS) entry which is preliminary data.</text>
</comment>
<evidence type="ECO:0000256" key="11">
    <source>
        <dbReference type="SAM" id="Phobius"/>
    </source>
</evidence>
<dbReference type="PROSITE" id="PS51380">
    <property type="entry name" value="EXS"/>
    <property type="match status" value="1"/>
</dbReference>
<name>A0AAD7KPU3_QUISA</name>
<dbReference type="PROSITE" id="PS51382">
    <property type="entry name" value="SPX"/>
    <property type="match status" value="1"/>
</dbReference>
<evidence type="ECO:0000256" key="8">
    <source>
        <dbReference type="ARBA" id="ARBA00023136"/>
    </source>
</evidence>
<evidence type="ECO:0000256" key="1">
    <source>
        <dbReference type="ARBA" id="ARBA00004651"/>
    </source>
</evidence>
<evidence type="ECO:0000256" key="2">
    <source>
        <dbReference type="ARBA" id="ARBA00009665"/>
    </source>
</evidence>
<feature type="domain" description="EXS" evidence="12">
    <location>
        <begin position="587"/>
        <end position="726"/>
    </location>
</feature>
<dbReference type="PANTHER" id="PTHR10783">
    <property type="entry name" value="XENOTROPIC AND POLYTROPIC RETROVIRUS RECEPTOR 1-RELATED"/>
    <property type="match status" value="1"/>
</dbReference>
<dbReference type="Pfam" id="PF03124">
    <property type="entry name" value="EXS"/>
    <property type="match status" value="1"/>
</dbReference>
<reference evidence="14" key="1">
    <citation type="journal article" date="2023" name="Science">
        <title>Elucidation of the pathway for biosynthesis of saponin adjuvants from the soapbark tree.</title>
        <authorList>
            <person name="Reed J."/>
            <person name="Orme A."/>
            <person name="El-Demerdash A."/>
            <person name="Owen C."/>
            <person name="Martin L.B.B."/>
            <person name="Misra R.C."/>
            <person name="Kikuchi S."/>
            <person name="Rejzek M."/>
            <person name="Martin A.C."/>
            <person name="Harkess A."/>
            <person name="Leebens-Mack J."/>
            <person name="Louveau T."/>
            <person name="Stephenson M.J."/>
            <person name="Osbourn A."/>
        </authorList>
    </citation>
    <scope>NUCLEOTIDE SEQUENCE</scope>
    <source>
        <strain evidence="14">S10</strain>
    </source>
</reference>
<dbReference type="GO" id="GO:0005886">
    <property type="term" value="C:plasma membrane"/>
    <property type="evidence" value="ECO:0007669"/>
    <property type="project" value="UniProtKB-SubCell"/>
</dbReference>
<dbReference type="CDD" id="cd14476">
    <property type="entry name" value="SPX_PHO1_like"/>
    <property type="match status" value="1"/>
</dbReference>
<evidence type="ECO:0000259" key="13">
    <source>
        <dbReference type="PROSITE" id="PS51382"/>
    </source>
</evidence>
<feature type="transmembrane region" description="Helical" evidence="11">
    <location>
        <begin position="462"/>
        <end position="486"/>
    </location>
</feature>
<dbReference type="InterPro" id="IPR004342">
    <property type="entry name" value="EXS_C"/>
</dbReference>
<sequence length="726" mass="83618">MKFGQQFQSQMVPEWREAYMEFGYLKTLLNDIQHFKQINQPPGGGATARLNRKRTLYRAFSGLTRPVSPRAADLENQAIMFNIVSEDGSSRYKTTFHGDEGNEYEVVFFAKLDGEFNKVDKFFSSKVEDLMKEAAILNKQMDALIAFRIKVENASGRFDKSAEMARLASDIAASTAALSASAPREAKMNRRLSMALQVIEEESSKEQSDDSSDEKDENSETVSVNQNNIRSTRIGPSDLQDRVKLNDTLETPREIIKGLLNHSPQTKLTFKRKNLRKVEEKLKGAFFEFYQKLRLVKSYSYMNVMAFSKIMKKYDKITLRNAAKPYMKMVDNSYLSSCDEVTKLMDRVEATFIKHFSNSNRSKGINILRPKPKKDRHMITFSTGFFAGCSVALLLALFSVIRSRDIMNHEGSTQYMETMFPLYSLFGFIVLHMLMYAGNVYNWRRYRVHYSFIFGFKEGTELGYREVLLLSFGLAMLALGCVLANLDMEMNPATKDYEALTELLPLSLVIFVIAILICPFNIIYRSSRFFFLKCLFHGICAPLYKVTLPDFFLEDQLTSQVQALRNFEFYICYYGWGDFRHRENNCKSSNVYNTFYFAVAIIPYWFRFLQCLRRLYDEKDPIQGYNGLKYLLTIIAVGLRTAYEFHQGNGLKALACVFSALAAIYATYWDLVIDWGLLQAKIQESLVKRQTCSLQERSILCSHGLECRTEICLVKDSTKCQVYFLA</sequence>
<evidence type="ECO:0000256" key="3">
    <source>
        <dbReference type="ARBA" id="ARBA00022448"/>
    </source>
</evidence>
<keyword evidence="6 11" id="KW-0812">Transmembrane</keyword>
<keyword evidence="4" id="KW-1003">Cell membrane</keyword>
<proteinExistence type="inferred from homology"/>
<dbReference type="EMBL" id="JARAOO010000014">
    <property type="protein sequence ID" value="KAJ7943427.1"/>
    <property type="molecule type" value="Genomic_DNA"/>
</dbReference>
<evidence type="ECO:0000259" key="12">
    <source>
        <dbReference type="PROSITE" id="PS51380"/>
    </source>
</evidence>
<keyword evidence="3" id="KW-0813">Transport</keyword>
<keyword evidence="8 11" id="KW-0472">Membrane</keyword>
<dbReference type="GO" id="GO:0005802">
    <property type="term" value="C:trans-Golgi network"/>
    <property type="evidence" value="ECO:0007669"/>
    <property type="project" value="TreeGrafter"/>
</dbReference>
<dbReference type="Pfam" id="PF03105">
    <property type="entry name" value="SPX"/>
    <property type="match status" value="1"/>
</dbReference>
<feature type="domain" description="SPX" evidence="13">
    <location>
        <begin position="1"/>
        <end position="328"/>
    </location>
</feature>
<evidence type="ECO:0000256" key="5">
    <source>
        <dbReference type="ARBA" id="ARBA00022592"/>
    </source>
</evidence>
<dbReference type="GO" id="GO:0016036">
    <property type="term" value="P:cellular response to phosphate starvation"/>
    <property type="evidence" value="ECO:0007669"/>
    <property type="project" value="TreeGrafter"/>
</dbReference>
<dbReference type="Proteomes" id="UP001163823">
    <property type="component" value="Chromosome 14"/>
</dbReference>
<feature type="compositionally biased region" description="Acidic residues" evidence="10">
    <location>
        <begin position="209"/>
        <end position="219"/>
    </location>
</feature>
<feature type="compositionally biased region" description="Polar residues" evidence="10">
    <location>
        <begin position="221"/>
        <end position="231"/>
    </location>
</feature>
<dbReference type="PANTHER" id="PTHR10783:SF4">
    <property type="entry name" value="PHOSPHATE TRANSPORTER PHO1 HOMOLOG 3"/>
    <property type="match status" value="1"/>
</dbReference>
<feature type="transmembrane region" description="Helical" evidence="11">
    <location>
        <begin position="506"/>
        <end position="524"/>
    </location>
</feature>
<protein>
    <submittedName>
        <fullName evidence="14">Phosphate transporter PHO1-like protein</fullName>
    </submittedName>
</protein>
<comment type="similarity">
    <text evidence="2">Belongs to the SYG1 (TC 2.A.94) family.</text>
</comment>
<evidence type="ECO:0000256" key="4">
    <source>
        <dbReference type="ARBA" id="ARBA00022475"/>
    </source>
</evidence>
<keyword evidence="15" id="KW-1185">Reference proteome</keyword>
<feature type="transmembrane region" description="Helical" evidence="11">
    <location>
        <begin position="421"/>
        <end position="441"/>
    </location>
</feature>
<evidence type="ECO:0000313" key="15">
    <source>
        <dbReference type="Proteomes" id="UP001163823"/>
    </source>
</evidence>
<organism evidence="14 15">
    <name type="scientific">Quillaja saponaria</name>
    <name type="common">Soap bark tree</name>
    <dbReference type="NCBI Taxonomy" id="32244"/>
    <lineage>
        <taxon>Eukaryota</taxon>
        <taxon>Viridiplantae</taxon>
        <taxon>Streptophyta</taxon>
        <taxon>Embryophyta</taxon>
        <taxon>Tracheophyta</taxon>
        <taxon>Spermatophyta</taxon>
        <taxon>Magnoliopsida</taxon>
        <taxon>eudicotyledons</taxon>
        <taxon>Gunneridae</taxon>
        <taxon>Pentapetalae</taxon>
        <taxon>rosids</taxon>
        <taxon>fabids</taxon>
        <taxon>Fabales</taxon>
        <taxon>Quillajaceae</taxon>
        <taxon>Quillaja</taxon>
    </lineage>
</organism>
<dbReference type="InterPro" id="IPR034092">
    <property type="entry name" value="PHO1_SPX"/>
</dbReference>
<gene>
    <name evidence="14" type="ORF">O6P43_032977</name>
</gene>
<evidence type="ECO:0000256" key="6">
    <source>
        <dbReference type="ARBA" id="ARBA00022692"/>
    </source>
</evidence>
<dbReference type="KEGG" id="qsa:O6P43_032977"/>
<dbReference type="GO" id="GO:0006817">
    <property type="term" value="P:phosphate ion transport"/>
    <property type="evidence" value="ECO:0007669"/>
    <property type="project" value="UniProtKB-KW"/>
</dbReference>
<evidence type="ECO:0000256" key="9">
    <source>
        <dbReference type="ARBA" id="ARBA00043939"/>
    </source>
</evidence>
<evidence type="ECO:0000256" key="7">
    <source>
        <dbReference type="ARBA" id="ARBA00022989"/>
    </source>
</evidence>
<feature type="transmembrane region" description="Helical" evidence="11">
    <location>
        <begin position="627"/>
        <end position="643"/>
    </location>
</feature>
<comment type="function">
    <text evidence="9">May transport inorganic phosphate (Pi).</text>
</comment>
<dbReference type="InterPro" id="IPR004331">
    <property type="entry name" value="SPX_dom"/>
</dbReference>
<evidence type="ECO:0000313" key="14">
    <source>
        <dbReference type="EMBL" id="KAJ7943427.1"/>
    </source>
</evidence>
<feature type="region of interest" description="Disordered" evidence="10">
    <location>
        <begin position="200"/>
        <end position="237"/>
    </location>
</feature>
<feature type="transmembrane region" description="Helical" evidence="11">
    <location>
        <begin position="650"/>
        <end position="668"/>
    </location>
</feature>
<dbReference type="GO" id="GO:0000822">
    <property type="term" value="F:inositol hexakisphosphate binding"/>
    <property type="evidence" value="ECO:0007669"/>
    <property type="project" value="TreeGrafter"/>
</dbReference>
<keyword evidence="5" id="KW-0592">Phosphate transport</keyword>
<feature type="transmembrane region" description="Helical" evidence="11">
    <location>
        <begin position="378"/>
        <end position="401"/>
    </location>
</feature>
<feature type="transmembrane region" description="Helical" evidence="11">
    <location>
        <begin position="590"/>
        <end position="607"/>
    </location>
</feature>
<dbReference type="AlphaFoldDB" id="A0AAD7KPU3"/>
<keyword evidence="7 11" id="KW-1133">Transmembrane helix</keyword>